<dbReference type="Pfam" id="PF18674">
    <property type="entry name" value="TarS_C1"/>
    <property type="match status" value="1"/>
</dbReference>
<evidence type="ECO:0000259" key="1">
    <source>
        <dbReference type="Pfam" id="PF00534"/>
    </source>
</evidence>
<keyword evidence="3" id="KW-0328">Glycosyltransferase</keyword>
<dbReference type="Proteomes" id="UP001152422">
    <property type="component" value="Unassembled WGS sequence"/>
</dbReference>
<protein>
    <submittedName>
        <fullName evidence="3">Glycosyltransferase</fullName>
        <ecNumber evidence="3">2.4.-.-</ecNumber>
    </submittedName>
</protein>
<dbReference type="InterPro" id="IPR041038">
    <property type="entry name" value="TarS_C1"/>
</dbReference>
<evidence type="ECO:0000259" key="2">
    <source>
        <dbReference type="Pfam" id="PF18674"/>
    </source>
</evidence>
<dbReference type="InterPro" id="IPR001296">
    <property type="entry name" value="Glyco_trans_1"/>
</dbReference>
<comment type="caution">
    <text evidence="3">The sequence shown here is derived from an EMBL/GenBank/DDBJ whole genome shotgun (WGS) entry which is preliminary data.</text>
</comment>
<proteinExistence type="predicted"/>
<dbReference type="GO" id="GO:0016757">
    <property type="term" value="F:glycosyltransferase activity"/>
    <property type="evidence" value="ECO:0007669"/>
    <property type="project" value="UniProtKB-KW"/>
</dbReference>
<keyword evidence="4" id="KW-1185">Reference proteome</keyword>
<dbReference type="RefSeq" id="WP_277582669.1">
    <property type="nucleotide sequence ID" value="NZ_JAMBPY010000001.1"/>
</dbReference>
<feature type="domain" description="Glycosyl transferase family 1" evidence="1">
    <location>
        <begin position="304"/>
        <end position="459"/>
    </location>
</feature>
<accession>A0A9X4QYJ6</accession>
<dbReference type="Pfam" id="PF00534">
    <property type="entry name" value="Glycos_transf_1"/>
    <property type="match status" value="1"/>
</dbReference>
<name>A0A9X4QYJ6_9STAP</name>
<evidence type="ECO:0000313" key="3">
    <source>
        <dbReference type="EMBL" id="MDG0844662.1"/>
    </source>
</evidence>
<feature type="domain" description="TarS C-terminal" evidence="2">
    <location>
        <begin position="573"/>
        <end position="631"/>
    </location>
</feature>
<dbReference type="Gene3D" id="3.40.50.2000">
    <property type="entry name" value="Glycogen Phosphorylase B"/>
    <property type="match status" value="3"/>
</dbReference>
<evidence type="ECO:0000313" key="4">
    <source>
        <dbReference type="Proteomes" id="UP001152422"/>
    </source>
</evidence>
<gene>
    <name evidence="3" type="ORF">M4L89_00210</name>
</gene>
<dbReference type="PANTHER" id="PTHR12526">
    <property type="entry name" value="GLYCOSYLTRANSFERASE"/>
    <property type="match status" value="1"/>
</dbReference>
<dbReference type="AlphaFoldDB" id="A0A9X4QYJ6"/>
<dbReference type="EMBL" id="JAMBQA010000001">
    <property type="protein sequence ID" value="MDG0844662.1"/>
    <property type="molecule type" value="Genomic_DNA"/>
</dbReference>
<dbReference type="EC" id="2.4.-.-" evidence="3"/>
<dbReference type="PANTHER" id="PTHR12526:SF630">
    <property type="entry name" value="GLYCOSYLTRANSFERASE"/>
    <property type="match status" value="1"/>
</dbReference>
<reference evidence="3" key="1">
    <citation type="submission" date="2022-05" db="EMBL/GenBank/DDBJ databases">
        <title>Comparative genomics of Staphylococcus equorum isolates.</title>
        <authorList>
            <person name="Luelf R.H."/>
        </authorList>
    </citation>
    <scope>NUCLEOTIDE SEQUENCE</scope>
    <source>
        <strain evidence="3">TMW 2.2497</strain>
    </source>
</reference>
<organism evidence="3 4">
    <name type="scientific">Staphylococcus equorum</name>
    <dbReference type="NCBI Taxonomy" id="246432"/>
    <lineage>
        <taxon>Bacteria</taxon>
        <taxon>Bacillati</taxon>
        <taxon>Bacillota</taxon>
        <taxon>Bacilli</taxon>
        <taxon>Bacillales</taxon>
        <taxon>Staphylococcaceae</taxon>
        <taxon>Staphylococcus</taxon>
    </lineage>
</organism>
<dbReference type="SUPFAM" id="SSF53756">
    <property type="entry name" value="UDP-Glycosyltransferase/glycogen phosphorylase"/>
    <property type="match status" value="1"/>
</dbReference>
<keyword evidence="3" id="KW-0808">Transferase</keyword>
<sequence>MNTIFITSRLDKDHGGLTASLLNKVRILHDYKGIKPKILSFHADQNFSNLKNEIIKRYSLENKTKILNINDYYRNRGVQSSKAKYSIDTSKLIPISINDNVKEFYKNGIKILEITYTSSSIKEVKHFAENSLCIKKDVIDKEGFLYWTSHYYNNNLSRQIFFRKDGIAFQTREYESTNNKNNIKNIVLFDNSVIRFNSFDAFKKYFIEEFITENPTYLIGEARGQDPVIMNIQDNRVRKIFMIHSIHMRPDTDIIRTGNKMVLNNLNEIDALILLTEKQKEDITNQFGDRNNYYVIPHSIEIPNLAKTNDNNIIVIISRLHEEKRLDHAIKAFQKVVKEKPEAQLFIYGDGEQKGVLQNLINELQLKESVKLMGYANNTYEILQNATCSLLTSKYEGFALVIQESIANGTPVIAYDIKYGPSDMIDSGKNGFLVEDGNIDKLATSIIKYLNTSKKEKQNFSELSIEKAQLFSNERFATSWVTLFEKLKLPKVKIKPNVKLKKIDRKFMSKNNFKIEVEVKINNHKNSITPVFWGTFYNRSTLNNDGVKKRKQVEGIIKERKDDLYQIEFLFKSNEYEVNDIYDVFLSMKYDSYYFDLRVGNQRSPINIENYKTKKVIPYFTNKYDNLSFKL</sequence>